<evidence type="ECO:0000313" key="2">
    <source>
        <dbReference type="EMBL" id="PWA86342.1"/>
    </source>
</evidence>
<dbReference type="PANTHER" id="PTHR34835">
    <property type="entry name" value="OS07G0283600 PROTEIN-RELATED"/>
    <property type="match status" value="1"/>
</dbReference>
<comment type="caution">
    <text evidence="2">The sequence shown here is derived from an EMBL/GenBank/DDBJ whole genome shotgun (WGS) entry which is preliminary data.</text>
</comment>
<name>A0A2U1PKV1_ARTAN</name>
<protein>
    <recommendedName>
        <fullName evidence="4">Ulp1 protease family, C-terminal catalytic domain-containing protein</fullName>
    </recommendedName>
</protein>
<evidence type="ECO:0000313" key="3">
    <source>
        <dbReference type="Proteomes" id="UP000245207"/>
    </source>
</evidence>
<feature type="region of interest" description="Disordered" evidence="1">
    <location>
        <begin position="153"/>
        <end position="248"/>
    </location>
</feature>
<accession>A0A2U1PKV1</accession>
<gene>
    <name evidence="2" type="ORF">CTI12_AA097160</name>
</gene>
<proteinExistence type="predicted"/>
<sequence length="925" mass="104437">MVWILRIWWHRHRVLGTLDRKERSDVGVTGEGKILNPTPLSRFNLFDDLAKKTSPAKKKPASNVSKAAKPAEFEVNVQGKPRFNPYDDLLKKKITGEEKPTSDVSKAAKPAEFEGKKSTVVKDKATDKGSDVLVEKEKAADITKEKDKKLKLKFKVTEPVKTTPKSSEKKSAKVLSEASVLRSKKLVQEETQTKRKLGLAKVDDNADEKKKRKRGDSSGSDKGEDITPEDKGKKKMKGKGSVKVKKDDSVKEEDILPDGVMKQLMKNLLKNSYVVENFDAETCRLKLERERFIEATVTKVHELLGIPIGGQSLLSLETRPVGDDFEKVWVGQFEGKSAKQIRVNDIANKLIESKEVDFLFKVNFLTLFTNTMGMVAGLQGEINFDVVKHVREDIDIRSIDWCEYIFHCLKLSKKTSTLQNKYTGPYTLLALLYLDSTNYTKLPVPRTRPAIKQWSSHLMSQRHEMELKEEYIGMSELYDESEVPETECFVAGCSSGTSYKKELVNNLEEKLAAISNERACFEELLSTTDLEFPVMINPSPIKKGNDDGNGDDKKDKDAEKQGDAVPETKVDEPFSLTQWVENHLDLIEEWFNCAAAEFYYQKCVAEGTMEPMGVGIPGAINPHNIATRAFDASPSPSKRLVKPSSYLLSPYMNKKTRVELKLTRLEWMLGNSIFAMRGEKLERVFETRSRELFSVRLNMETLAPGLEVDANVIDCLGAILNHEKSSREAGCPLRHFFPTGCTTITMFDGTLESEDAKFEEFEKEISAQFKDNVGGLALNGVELTITMFDGTLESEDAKFEEFEKEISAQFKDNVGGLALNGVELKTLFARHLKLYGHNKHASIRKVKPRIASLKWKTKNNIIDCGVFTMLHMDNYTGEAPGKWDCGLVAESKEQSNQLRLLRFKFATKILLHEVYVHAARMYELH</sequence>
<feature type="compositionally biased region" description="Basic and acidic residues" evidence="1">
    <location>
        <begin position="543"/>
        <end position="568"/>
    </location>
</feature>
<feature type="region of interest" description="Disordered" evidence="1">
    <location>
        <begin position="536"/>
        <end position="568"/>
    </location>
</feature>
<feature type="region of interest" description="Disordered" evidence="1">
    <location>
        <begin position="52"/>
        <end position="76"/>
    </location>
</feature>
<evidence type="ECO:0008006" key="4">
    <source>
        <dbReference type="Google" id="ProtNLM"/>
    </source>
</evidence>
<evidence type="ECO:0000256" key="1">
    <source>
        <dbReference type="SAM" id="MobiDB-lite"/>
    </source>
</evidence>
<organism evidence="2 3">
    <name type="scientific">Artemisia annua</name>
    <name type="common">Sweet wormwood</name>
    <dbReference type="NCBI Taxonomy" id="35608"/>
    <lineage>
        <taxon>Eukaryota</taxon>
        <taxon>Viridiplantae</taxon>
        <taxon>Streptophyta</taxon>
        <taxon>Embryophyta</taxon>
        <taxon>Tracheophyta</taxon>
        <taxon>Spermatophyta</taxon>
        <taxon>Magnoliopsida</taxon>
        <taxon>eudicotyledons</taxon>
        <taxon>Gunneridae</taxon>
        <taxon>Pentapetalae</taxon>
        <taxon>asterids</taxon>
        <taxon>campanulids</taxon>
        <taxon>Asterales</taxon>
        <taxon>Asteraceae</taxon>
        <taxon>Asteroideae</taxon>
        <taxon>Anthemideae</taxon>
        <taxon>Artemisiinae</taxon>
        <taxon>Artemisia</taxon>
    </lineage>
</organism>
<dbReference type="EMBL" id="PKPP01001029">
    <property type="protein sequence ID" value="PWA86342.1"/>
    <property type="molecule type" value="Genomic_DNA"/>
</dbReference>
<dbReference type="PANTHER" id="PTHR34835:SF90">
    <property type="entry name" value="AMINOTRANSFERASE-LIKE PLANT MOBILE DOMAIN-CONTAINING PROTEIN"/>
    <property type="match status" value="1"/>
</dbReference>
<reference evidence="2 3" key="1">
    <citation type="journal article" date="2018" name="Mol. Plant">
        <title>The genome of Artemisia annua provides insight into the evolution of Asteraceae family and artemisinin biosynthesis.</title>
        <authorList>
            <person name="Shen Q."/>
            <person name="Zhang L."/>
            <person name="Liao Z."/>
            <person name="Wang S."/>
            <person name="Yan T."/>
            <person name="Shi P."/>
            <person name="Liu M."/>
            <person name="Fu X."/>
            <person name="Pan Q."/>
            <person name="Wang Y."/>
            <person name="Lv Z."/>
            <person name="Lu X."/>
            <person name="Zhang F."/>
            <person name="Jiang W."/>
            <person name="Ma Y."/>
            <person name="Chen M."/>
            <person name="Hao X."/>
            <person name="Li L."/>
            <person name="Tang Y."/>
            <person name="Lv G."/>
            <person name="Zhou Y."/>
            <person name="Sun X."/>
            <person name="Brodelius P.E."/>
            <person name="Rose J.K.C."/>
            <person name="Tang K."/>
        </authorList>
    </citation>
    <scope>NUCLEOTIDE SEQUENCE [LARGE SCALE GENOMIC DNA]</scope>
    <source>
        <strain evidence="3">cv. Huhao1</strain>
        <tissue evidence="2">Leaf</tissue>
    </source>
</reference>
<keyword evidence="3" id="KW-1185">Reference proteome</keyword>
<dbReference type="AlphaFoldDB" id="A0A2U1PKV1"/>
<dbReference type="Proteomes" id="UP000245207">
    <property type="component" value="Unassembled WGS sequence"/>
</dbReference>
<dbReference type="OrthoDB" id="1736962at2759"/>
<feature type="compositionally biased region" description="Basic and acidic residues" evidence="1">
    <location>
        <begin position="201"/>
        <end position="232"/>
    </location>
</feature>
<feature type="compositionally biased region" description="Basic residues" evidence="1">
    <location>
        <begin position="233"/>
        <end position="243"/>
    </location>
</feature>